<evidence type="ECO:0000313" key="1">
    <source>
        <dbReference type="EMBL" id="VDP49251.1"/>
    </source>
</evidence>
<keyword evidence="2" id="KW-1185">Reference proteome</keyword>
<reference evidence="1 2" key="1">
    <citation type="submission" date="2018-11" db="EMBL/GenBank/DDBJ databases">
        <authorList>
            <consortium name="Pathogen Informatics"/>
        </authorList>
    </citation>
    <scope>NUCLEOTIDE SEQUENCE [LARGE SCALE GENOMIC DNA]</scope>
    <source>
        <strain>Denwood</strain>
        <strain evidence="2">Zambia</strain>
    </source>
</reference>
<dbReference type="EMBL" id="UZAL01029607">
    <property type="protein sequence ID" value="VDP49251.1"/>
    <property type="molecule type" value="Genomic_DNA"/>
</dbReference>
<dbReference type="AlphaFoldDB" id="A0A3P8DYX4"/>
<sequence>MQINPSNIKTYQETTMKHISLPITTNTSIIGGSSVTKKFTSKKNTQISNTLLTTNYNKSMNKDDTDLLFDDIKFNVISESNGLDLGSSLLDEVFKCFPIEKSTTSDNMNHNADGAKKLNGVTTTTTAITTNNGDIKGHSNCDDSLQMNGSTRSNSIDYLNKESPLTNNTIFSQTSDLIEHGKHLSKSNGFRIPSLINKINRLEISMPSTTNTISTTAATTITTDNYISNNNYEQVNDELNDSTYTDNTIINDNPVAVVDDDNDGDDNNNNHHRHHHLEKMKIDNNADNKTESKFSWKRSSFSSLTHRSSSISKALNKTNIINGFNQLDNENNNDNKRLTISRPILLSRPNSEQD</sequence>
<name>A0A3P8DYX4_9TREM</name>
<protein>
    <submittedName>
        <fullName evidence="1">Uncharacterized protein</fullName>
    </submittedName>
</protein>
<organism evidence="1 2">
    <name type="scientific">Schistosoma mattheei</name>
    <dbReference type="NCBI Taxonomy" id="31246"/>
    <lineage>
        <taxon>Eukaryota</taxon>
        <taxon>Metazoa</taxon>
        <taxon>Spiralia</taxon>
        <taxon>Lophotrochozoa</taxon>
        <taxon>Platyhelminthes</taxon>
        <taxon>Trematoda</taxon>
        <taxon>Digenea</taxon>
        <taxon>Strigeidida</taxon>
        <taxon>Schistosomatoidea</taxon>
        <taxon>Schistosomatidae</taxon>
        <taxon>Schistosoma</taxon>
    </lineage>
</organism>
<evidence type="ECO:0000313" key="2">
    <source>
        <dbReference type="Proteomes" id="UP000269396"/>
    </source>
</evidence>
<proteinExistence type="predicted"/>
<accession>A0A3P8DYX4</accession>
<dbReference type="Proteomes" id="UP000269396">
    <property type="component" value="Unassembled WGS sequence"/>
</dbReference>
<gene>
    <name evidence="1" type="ORF">SMTD_LOCUS9318</name>
</gene>